<dbReference type="Gene3D" id="6.10.140.2220">
    <property type="match status" value="1"/>
</dbReference>
<dbReference type="PANTHER" id="PTHR46165:SF2">
    <property type="entry name" value="SET AND MYND DOMAIN-CONTAINING PROTEIN 4"/>
    <property type="match status" value="1"/>
</dbReference>
<gene>
    <name evidence="9" type="ORF">SPARVUS_LOCUS4394376</name>
</gene>
<keyword evidence="3" id="KW-0949">S-adenosyl-L-methionine</keyword>
<dbReference type="Proteomes" id="UP001162483">
    <property type="component" value="Unassembled WGS sequence"/>
</dbReference>
<organism evidence="9 10">
    <name type="scientific">Staurois parvus</name>
    <dbReference type="NCBI Taxonomy" id="386267"/>
    <lineage>
        <taxon>Eukaryota</taxon>
        <taxon>Metazoa</taxon>
        <taxon>Chordata</taxon>
        <taxon>Craniata</taxon>
        <taxon>Vertebrata</taxon>
        <taxon>Euteleostomi</taxon>
        <taxon>Amphibia</taxon>
        <taxon>Batrachia</taxon>
        <taxon>Anura</taxon>
        <taxon>Neobatrachia</taxon>
        <taxon>Ranoidea</taxon>
        <taxon>Ranidae</taxon>
        <taxon>Staurois</taxon>
    </lineage>
</organism>
<evidence type="ECO:0000256" key="6">
    <source>
        <dbReference type="ARBA" id="ARBA00022833"/>
    </source>
</evidence>
<dbReference type="EMBL" id="CATNWA010008143">
    <property type="protein sequence ID" value="CAI9555486.1"/>
    <property type="molecule type" value="Genomic_DNA"/>
</dbReference>
<dbReference type="InterPro" id="IPR002893">
    <property type="entry name" value="Znf_MYND"/>
</dbReference>
<dbReference type="PROSITE" id="PS50865">
    <property type="entry name" value="ZF_MYND_2"/>
    <property type="match status" value="1"/>
</dbReference>
<evidence type="ECO:0000256" key="5">
    <source>
        <dbReference type="ARBA" id="ARBA00022771"/>
    </source>
</evidence>
<evidence type="ECO:0000259" key="8">
    <source>
        <dbReference type="PROSITE" id="PS50865"/>
    </source>
</evidence>
<evidence type="ECO:0000313" key="9">
    <source>
        <dbReference type="EMBL" id="CAI9555486.1"/>
    </source>
</evidence>
<keyword evidence="6" id="KW-0862">Zinc</keyword>
<evidence type="ECO:0000256" key="1">
    <source>
        <dbReference type="ARBA" id="ARBA00022603"/>
    </source>
</evidence>
<keyword evidence="2" id="KW-0808">Transferase</keyword>
<name>A0ABN9C743_9NEOB</name>
<feature type="domain" description="MYND-type" evidence="8">
    <location>
        <begin position="52"/>
        <end position="91"/>
    </location>
</feature>
<reference evidence="9" key="1">
    <citation type="submission" date="2023-05" db="EMBL/GenBank/DDBJ databases">
        <authorList>
            <person name="Stuckert A."/>
        </authorList>
    </citation>
    <scope>NUCLEOTIDE SEQUENCE</scope>
</reference>
<evidence type="ECO:0000256" key="7">
    <source>
        <dbReference type="PROSITE-ProRule" id="PRU00134"/>
    </source>
</evidence>
<protein>
    <recommendedName>
        <fullName evidence="8">MYND-type domain-containing protein</fullName>
    </recommendedName>
</protein>
<comment type="caution">
    <text evidence="9">The sequence shown here is derived from an EMBL/GenBank/DDBJ whole genome shotgun (WGS) entry which is preliminary data.</text>
</comment>
<keyword evidence="1" id="KW-0489">Methyltransferase</keyword>
<keyword evidence="4" id="KW-0479">Metal-binding</keyword>
<dbReference type="InterPro" id="IPR052097">
    <property type="entry name" value="SET-MYND_domain_protein"/>
</dbReference>
<accession>A0ABN9C743</accession>
<proteinExistence type="predicted"/>
<feature type="non-terminal residue" evidence="9">
    <location>
        <position position="1"/>
    </location>
</feature>
<evidence type="ECO:0000313" key="10">
    <source>
        <dbReference type="Proteomes" id="UP001162483"/>
    </source>
</evidence>
<dbReference type="PANTHER" id="PTHR46165">
    <property type="entry name" value="SET AND MYND DOMAIN-CONTAINING PROTEIN 4"/>
    <property type="match status" value="1"/>
</dbReference>
<sequence length="237" mass="26401">SKGRHLVATQDIAHGELLIGEEAYVSVIIPDRKPSSIKATWDVSVTNCDLYCHHCLQRSLTSLPCHQCSFARYCSPNCRDVAWKGYHYVECSLGSCLLALGVFCHTALRTVLLAGLRQVFEVFHQALDVKTKAQDSVSGIIYNEQYCSNYKSLFTLQAHPELQNEEQKFLYGLTSAALCKKLCPDILKTSMEASSLNAETTTEKEQSDMHINWFNYILSHAPAPLQCSSSDSPPTGF</sequence>
<dbReference type="Pfam" id="PF01753">
    <property type="entry name" value="zf-MYND"/>
    <property type="match status" value="1"/>
</dbReference>
<evidence type="ECO:0000256" key="2">
    <source>
        <dbReference type="ARBA" id="ARBA00022679"/>
    </source>
</evidence>
<evidence type="ECO:0000256" key="3">
    <source>
        <dbReference type="ARBA" id="ARBA00022691"/>
    </source>
</evidence>
<keyword evidence="10" id="KW-1185">Reference proteome</keyword>
<dbReference type="SUPFAM" id="SSF144232">
    <property type="entry name" value="HIT/MYND zinc finger-like"/>
    <property type="match status" value="1"/>
</dbReference>
<keyword evidence="5 7" id="KW-0863">Zinc-finger</keyword>
<evidence type="ECO:0000256" key="4">
    <source>
        <dbReference type="ARBA" id="ARBA00022723"/>
    </source>
</evidence>